<dbReference type="EMBL" id="ABCS01000002">
    <property type="protein sequence ID" value="EDM81623.1"/>
    <property type="molecule type" value="Genomic_DNA"/>
</dbReference>
<evidence type="ECO:0000256" key="4">
    <source>
        <dbReference type="ARBA" id="ARBA00022692"/>
    </source>
</evidence>
<evidence type="ECO:0000313" key="14">
    <source>
        <dbReference type="EMBL" id="EDM81623.1"/>
    </source>
</evidence>
<dbReference type="GO" id="GO:0044718">
    <property type="term" value="P:siderophore transmembrane transport"/>
    <property type="evidence" value="ECO:0007669"/>
    <property type="project" value="TreeGrafter"/>
</dbReference>
<dbReference type="Gene3D" id="2.40.170.20">
    <property type="entry name" value="TonB-dependent receptor, beta-barrel domain"/>
    <property type="match status" value="1"/>
</dbReference>
<dbReference type="PANTHER" id="PTHR30069:SF29">
    <property type="entry name" value="HEMOGLOBIN AND HEMOGLOBIN-HAPTOGLOBIN-BINDING PROTEIN 1-RELATED"/>
    <property type="match status" value="1"/>
</dbReference>
<keyword evidence="15" id="KW-1185">Reference proteome</keyword>
<comment type="subcellular location">
    <subcellularLocation>
        <location evidence="1">Cell outer membrane</location>
        <topology evidence="1">Multi-pass membrane protein</topology>
    </subcellularLocation>
</comment>
<keyword evidence="5 11" id="KW-0732">Signal</keyword>
<evidence type="ECO:0000256" key="11">
    <source>
        <dbReference type="SAM" id="SignalP"/>
    </source>
</evidence>
<evidence type="ECO:0000256" key="8">
    <source>
        <dbReference type="ARBA" id="ARBA00023170"/>
    </source>
</evidence>
<feature type="chain" id="PRO_5002694864" evidence="11">
    <location>
        <begin position="40"/>
        <end position="931"/>
    </location>
</feature>
<dbReference type="Gene3D" id="2.170.130.10">
    <property type="entry name" value="TonB-dependent receptor, plug domain"/>
    <property type="match status" value="1"/>
</dbReference>
<proteinExistence type="predicted"/>
<dbReference type="Proteomes" id="UP000005801">
    <property type="component" value="Unassembled WGS sequence"/>
</dbReference>
<evidence type="ECO:0000256" key="1">
    <source>
        <dbReference type="ARBA" id="ARBA00004571"/>
    </source>
</evidence>
<keyword evidence="9" id="KW-0998">Cell outer membrane</keyword>
<feature type="compositionally biased region" description="Acidic residues" evidence="10">
    <location>
        <begin position="163"/>
        <end position="176"/>
    </location>
</feature>
<dbReference type="InterPro" id="IPR000531">
    <property type="entry name" value="Beta-barrel_TonB"/>
</dbReference>
<dbReference type="GO" id="GO:0015344">
    <property type="term" value="F:siderophore uptake transmembrane transporter activity"/>
    <property type="evidence" value="ECO:0007669"/>
    <property type="project" value="TreeGrafter"/>
</dbReference>
<keyword evidence="4" id="KW-0812">Transmembrane</keyword>
<dbReference type="Pfam" id="PF00593">
    <property type="entry name" value="TonB_dep_Rec_b-barrel"/>
    <property type="match status" value="1"/>
</dbReference>
<dbReference type="OrthoDB" id="607931at2"/>
<name>A6FXN5_9BACT</name>
<evidence type="ECO:0000256" key="2">
    <source>
        <dbReference type="ARBA" id="ARBA00022448"/>
    </source>
</evidence>
<evidence type="ECO:0000256" key="7">
    <source>
        <dbReference type="ARBA" id="ARBA00023136"/>
    </source>
</evidence>
<evidence type="ECO:0000313" key="15">
    <source>
        <dbReference type="Proteomes" id="UP000005801"/>
    </source>
</evidence>
<evidence type="ECO:0000256" key="5">
    <source>
        <dbReference type="ARBA" id="ARBA00022729"/>
    </source>
</evidence>
<dbReference type="Pfam" id="PF03544">
    <property type="entry name" value="TonB_C"/>
    <property type="match status" value="1"/>
</dbReference>
<organism evidence="14 15">
    <name type="scientific">Plesiocystis pacifica SIR-1</name>
    <dbReference type="NCBI Taxonomy" id="391625"/>
    <lineage>
        <taxon>Bacteria</taxon>
        <taxon>Pseudomonadati</taxon>
        <taxon>Myxococcota</taxon>
        <taxon>Polyangia</taxon>
        <taxon>Nannocystales</taxon>
        <taxon>Nannocystaceae</taxon>
        <taxon>Plesiocystis</taxon>
    </lineage>
</organism>
<accession>A6FXN5</accession>
<dbReference type="STRING" id="391625.PPSIR1_21939"/>
<sequence length="931" mass="100851">MRRAFAALLGASPRAGFPSLAPALALALALSGLSTPALAGAPESAEQPELVPPKATSPLVYDYPEALLERDEPPSGTVNLQYVVGIDGVPKEIEVLDSPDPALAEAAVEALAALRFRPGTYGGQAVEIVLTIALEYTPPEAELPQDEGDPDANPAEDGAGPGEDTDDADDTDEQPDGPERILGTLLEAGSGTPVGGATVLAVPAGDYPEGRVRRQRYGDESEPAWIVQSRADDLGRFSLRAVPDGRVRLIFLAPNFERLEWVVSLEPNTQLETKYFLTRDSATPFRTEVTVDREAMPEAVVRTITTEEINEIPGTQGDALKAVQNFPGVSRQAFGAGQLAIRGAAPGDSGVYLGYHEIPTLFHFGGISSVFNSDVIAQLDFIPGNFDSRYGDALGGVVNVQPRRGRRDGYHGYFDADLFDAGLLVEGPVGEGSFVLSGRRSYVDVILPAVIPDEVGLGLTVAPRYWDYQALFDYPLPKPVGGELSVRAFGSDDRSKLIFAEANEIEADDRDALETVQWFHRVDLVYRKLEGPWEFLITPSYKREFASSSIFGATRFDVESDTFSGRAELSRRLTKNAQLRVGAEVVSTWYAARAELPGFGPGAPSPALASASTRETDYVRVAPALYGTLTLRAGQRLMLFPGVRLSHTSDLAAIERTVADPRLRFILKVADNTKLKGGVGLYSQAPGLLQGDVVFGNPRLLPERSLHTSLSVEQLLPRDFSVELTGFYKRLYALSSETTALALVPGEGDPSPQNFANIGAGNIYGGELLVKRALGDRFYGWLSYTLMRSERTPAPGEATQLFDFDQTHILTLIASYDFPLNWRIGARFRLVSGNPYTATVNGVVNGGGGGVEHIPIAGPINGARLPAFHQLDLRVDKTWVYRRIKVTSYLDIQNVYNAENTEFLASSYDFQSRIPILSLPTAPSVGMKIEW</sequence>
<dbReference type="AlphaFoldDB" id="A6FXN5"/>
<dbReference type="InterPro" id="IPR037682">
    <property type="entry name" value="TonB_C"/>
</dbReference>
<evidence type="ECO:0000256" key="9">
    <source>
        <dbReference type="ARBA" id="ARBA00023237"/>
    </source>
</evidence>
<evidence type="ECO:0000259" key="12">
    <source>
        <dbReference type="Pfam" id="PF00593"/>
    </source>
</evidence>
<dbReference type="InterPro" id="IPR039426">
    <property type="entry name" value="TonB-dep_rcpt-like"/>
</dbReference>
<dbReference type="SUPFAM" id="SSF74653">
    <property type="entry name" value="TolA/TonB C-terminal domain"/>
    <property type="match status" value="1"/>
</dbReference>
<keyword evidence="6" id="KW-0798">TonB box</keyword>
<evidence type="ECO:0000256" key="10">
    <source>
        <dbReference type="SAM" id="MobiDB-lite"/>
    </source>
</evidence>
<keyword evidence="8" id="KW-0675">Receptor</keyword>
<keyword evidence="7" id="KW-0472">Membrane</keyword>
<dbReference type="InterPro" id="IPR037066">
    <property type="entry name" value="Plug_dom_sf"/>
</dbReference>
<keyword evidence="3" id="KW-1134">Transmembrane beta strand</keyword>
<dbReference type="PANTHER" id="PTHR30069">
    <property type="entry name" value="TONB-DEPENDENT OUTER MEMBRANE RECEPTOR"/>
    <property type="match status" value="1"/>
</dbReference>
<feature type="region of interest" description="Disordered" evidence="10">
    <location>
        <begin position="140"/>
        <end position="180"/>
    </location>
</feature>
<gene>
    <name evidence="14" type="ORF">PPSIR1_21939</name>
</gene>
<keyword evidence="2" id="KW-0813">Transport</keyword>
<reference evidence="14 15" key="1">
    <citation type="submission" date="2007-06" db="EMBL/GenBank/DDBJ databases">
        <authorList>
            <person name="Shimkets L."/>
            <person name="Ferriera S."/>
            <person name="Johnson J."/>
            <person name="Kravitz S."/>
            <person name="Beeson K."/>
            <person name="Sutton G."/>
            <person name="Rogers Y.-H."/>
            <person name="Friedman R."/>
            <person name="Frazier M."/>
            <person name="Venter J.C."/>
        </authorList>
    </citation>
    <scope>NUCLEOTIDE SEQUENCE [LARGE SCALE GENOMIC DNA]</scope>
    <source>
        <strain evidence="14 15">SIR-1</strain>
    </source>
</reference>
<evidence type="ECO:0000256" key="6">
    <source>
        <dbReference type="ARBA" id="ARBA00023077"/>
    </source>
</evidence>
<evidence type="ECO:0000256" key="3">
    <source>
        <dbReference type="ARBA" id="ARBA00022452"/>
    </source>
</evidence>
<feature type="domain" description="TonB C-terminal" evidence="13">
    <location>
        <begin position="63"/>
        <end position="137"/>
    </location>
</feature>
<dbReference type="InterPro" id="IPR036942">
    <property type="entry name" value="Beta-barrel_TonB_sf"/>
</dbReference>
<comment type="caution">
    <text evidence="14">The sequence shown here is derived from an EMBL/GenBank/DDBJ whole genome shotgun (WGS) entry which is preliminary data.</text>
</comment>
<dbReference type="GO" id="GO:0009279">
    <property type="term" value="C:cell outer membrane"/>
    <property type="evidence" value="ECO:0007669"/>
    <property type="project" value="UniProtKB-SubCell"/>
</dbReference>
<feature type="domain" description="TonB-dependent receptor-like beta-barrel" evidence="12">
    <location>
        <begin position="517"/>
        <end position="894"/>
    </location>
</feature>
<dbReference type="Gene3D" id="3.30.1150.10">
    <property type="match status" value="1"/>
</dbReference>
<dbReference type="eggNOG" id="COG4771">
    <property type="taxonomic scope" value="Bacteria"/>
</dbReference>
<dbReference type="SUPFAM" id="SSF56935">
    <property type="entry name" value="Porins"/>
    <property type="match status" value="1"/>
</dbReference>
<protein>
    <submittedName>
        <fullName evidence="14">TonB family protein</fullName>
    </submittedName>
</protein>
<feature type="signal peptide" evidence="11">
    <location>
        <begin position="1"/>
        <end position="39"/>
    </location>
</feature>
<evidence type="ECO:0000259" key="13">
    <source>
        <dbReference type="Pfam" id="PF03544"/>
    </source>
</evidence>